<feature type="region of interest" description="Disordered" evidence="1">
    <location>
        <begin position="1"/>
        <end position="23"/>
    </location>
</feature>
<dbReference type="AlphaFoldDB" id="A0A9E7FDV3"/>
<proteinExistence type="predicted"/>
<evidence type="ECO:0000256" key="1">
    <source>
        <dbReference type="SAM" id="MobiDB-lite"/>
    </source>
</evidence>
<gene>
    <name evidence="2" type="ORF">MUK42_27677</name>
</gene>
<dbReference type="EMBL" id="CP097505">
    <property type="protein sequence ID" value="URD93352.1"/>
    <property type="molecule type" value="Genomic_DNA"/>
</dbReference>
<name>A0A9E7FDV3_9LILI</name>
<sequence>MVMIPMLVDGGDTEPGVPSSSQPSLLWHACGTQLKSVFAKETRRSQYAHHPLLEIHEFHLSEGYVLNRTRTTLDSFDEHEDS</sequence>
<protein>
    <submittedName>
        <fullName evidence="2">Uncharacterized protein</fullName>
    </submittedName>
</protein>
<reference evidence="2" key="1">
    <citation type="submission" date="2022-05" db="EMBL/GenBank/DDBJ databases">
        <title>The Musa troglodytarum L. genome provides insights into the mechanism of non-climacteric behaviour and enrichment of carotenoids.</title>
        <authorList>
            <person name="Wang J."/>
        </authorList>
    </citation>
    <scope>NUCLEOTIDE SEQUENCE</scope>
    <source>
        <tissue evidence="2">Leaf</tissue>
    </source>
</reference>
<keyword evidence="3" id="KW-1185">Reference proteome</keyword>
<evidence type="ECO:0000313" key="3">
    <source>
        <dbReference type="Proteomes" id="UP001055439"/>
    </source>
</evidence>
<evidence type="ECO:0000313" key="2">
    <source>
        <dbReference type="EMBL" id="URD93352.1"/>
    </source>
</evidence>
<accession>A0A9E7FDV3</accession>
<organism evidence="2 3">
    <name type="scientific">Musa troglodytarum</name>
    <name type="common">fe'i banana</name>
    <dbReference type="NCBI Taxonomy" id="320322"/>
    <lineage>
        <taxon>Eukaryota</taxon>
        <taxon>Viridiplantae</taxon>
        <taxon>Streptophyta</taxon>
        <taxon>Embryophyta</taxon>
        <taxon>Tracheophyta</taxon>
        <taxon>Spermatophyta</taxon>
        <taxon>Magnoliopsida</taxon>
        <taxon>Liliopsida</taxon>
        <taxon>Zingiberales</taxon>
        <taxon>Musaceae</taxon>
        <taxon>Musa</taxon>
    </lineage>
</organism>
<dbReference type="Proteomes" id="UP001055439">
    <property type="component" value="Chromosome 3"/>
</dbReference>